<evidence type="ECO:0000313" key="2">
    <source>
        <dbReference type="EMBL" id="KAF6745138.1"/>
    </source>
</evidence>
<evidence type="ECO:0000313" key="3">
    <source>
        <dbReference type="Proteomes" id="UP000521943"/>
    </source>
</evidence>
<comment type="caution">
    <text evidence="2">The sequence shown here is derived from an EMBL/GenBank/DDBJ whole genome shotgun (WGS) entry which is preliminary data.</text>
</comment>
<dbReference type="Proteomes" id="UP000521943">
    <property type="component" value="Unassembled WGS sequence"/>
</dbReference>
<feature type="region of interest" description="Disordered" evidence="1">
    <location>
        <begin position="119"/>
        <end position="143"/>
    </location>
</feature>
<evidence type="ECO:0000256" key="1">
    <source>
        <dbReference type="SAM" id="MobiDB-lite"/>
    </source>
</evidence>
<protein>
    <submittedName>
        <fullName evidence="2">Uncharacterized protein</fullName>
    </submittedName>
</protein>
<sequence>MPQHQREKRIVDYEIHKFFDDKSCKVWVGSDVWTCWKEQEEIEVKKLERKQKAGERERLNRHERGEYSDIEDEEEEEVSGSESDDGQKCWDTLEDEDIARAIAFALAGHGATWEIVPPTSTPTLGGTSGRPSHPSLPSFSHAADPAAQPSVLVPALVSPPPAPVPEVAPIGPTLGLQVATFPPQIVQSIATAYGLRPRTAIRPTERAQKIYRT</sequence>
<name>A0A8H6HDT9_9AGAR</name>
<proteinExistence type="predicted"/>
<dbReference type="EMBL" id="JACGCI010000109">
    <property type="protein sequence ID" value="KAF6745138.1"/>
    <property type="molecule type" value="Genomic_DNA"/>
</dbReference>
<dbReference type="AlphaFoldDB" id="A0A8H6HDT9"/>
<reference evidence="2 3" key="1">
    <citation type="submission" date="2020-07" db="EMBL/GenBank/DDBJ databases">
        <title>Comparative genomics of pyrophilous fungi reveals a link between fire events and developmental genes.</title>
        <authorList>
            <consortium name="DOE Joint Genome Institute"/>
            <person name="Steindorff A.S."/>
            <person name="Carver A."/>
            <person name="Calhoun S."/>
            <person name="Stillman K."/>
            <person name="Liu H."/>
            <person name="Lipzen A."/>
            <person name="Pangilinan J."/>
            <person name="Labutti K."/>
            <person name="Bruns T.D."/>
            <person name="Grigoriev I.V."/>
        </authorList>
    </citation>
    <scope>NUCLEOTIDE SEQUENCE [LARGE SCALE GENOMIC DNA]</scope>
    <source>
        <strain evidence="2 3">CBS 144469</strain>
    </source>
</reference>
<feature type="compositionally biased region" description="Acidic residues" evidence="1">
    <location>
        <begin position="68"/>
        <end position="84"/>
    </location>
</feature>
<gene>
    <name evidence="2" type="ORF">DFP72DRAFT_856685</name>
</gene>
<feature type="region of interest" description="Disordered" evidence="1">
    <location>
        <begin position="44"/>
        <end position="89"/>
    </location>
</feature>
<accession>A0A8H6HDT9</accession>
<feature type="compositionally biased region" description="Basic and acidic residues" evidence="1">
    <location>
        <begin position="44"/>
        <end position="67"/>
    </location>
</feature>
<keyword evidence="3" id="KW-1185">Reference proteome</keyword>
<organism evidence="2 3">
    <name type="scientific">Ephemerocybe angulata</name>
    <dbReference type="NCBI Taxonomy" id="980116"/>
    <lineage>
        <taxon>Eukaryota</taxon>
        <taxon>Fungi</taxon>
        <taxon>Dikarya</taxon>
        <taxon>Basidiomycota</taxon>
        <taxon>Agaricomycotina</taxon>
        <taxon>Agaricomycetes</taxon>
        <taxon>Agaricomycetidae</taxon>
        <taxon>Agaricales</taxon>
        <taxon>Agaricineae</taxon>
        <taxon>Psathyrellaceae</taxon>
        <taxon>Ephemerocybe</taxon>
    </lineage>
</organism>
<feature type="compositionally biased region" description="Low complexity" evidence="1">
    <location>
        <begin position="119"/>
        <end position="132"/>
    </location>
</feature>